<gene>
    <name evidence="1" type="ORF">Pla133_49490</name>
</gene>
<keyword evidence="2" id="KW-1185">Reference proteome</keyword>
<dbReference type="EMBL" id="CP036287">
    <property type="protein sequence ID" value="QDU69827.1"/>
    <property type="molecule type" value="Genomic_DNA"/>
</dbReference>
<sequence>MGGRRATLAAMSRSIRLLVPALLLGGLGSCVSPLVSYGGPVTAEGIEVTVDGVIRRFGRVLAVEGTARNVGQSDQGHLRLVFELLDDDGAKIGDATAQSEGLRAGQLWRFDAAATVKFHARVDRVRLDRVELGPALKLD</sequence>
<dbReference type="PROSITE" id="PS51257">
    <property type="entry name" value="PROKAR_LIPOPROTEIN"/>
    <property type="match status" value="1"/>
</dbReference>
<name>A0A518BS78_9BACT</name>
<dbReference type="InterPro" id="IPR047676">
    <property type="entry name" value="FxLYD_dom"/>
</dbReference>
<evidence type="ECO:0000313" key="2">
    <source>
        <dbReference type="Proteomes" id="UP000316921"/>
    </source>
</evidence>
<dbReference type="AlphaFoldDB" id="A0A518BS78"/>
<reference evidence="1 2" key="1">
    <citation type="submission" date="2019-02" db="EMBL/GenBank/DDBJ databases">
        <title>Deep-cultivation of Planctomycetes and their phenomic and genomic characterization uncovers novel biology.</title>
        <authorList>
            <person name="Wiegand S."/>
            <person name="Jogler M."/>
            <person name="Boedeker C."/>
            <person name="Pinto D."/>
            <person name="Vollmers J."/>
            <person name="Rivas-Marin E."/>
            <person name="Kohn T."/>
            <person name="Peeters S.H."/>
            <person name="Heuer A."/>
            <person name="Rast P."/>
            <person name="Oberbeckmann S."/>
            <person name="Bunk B."/>
            <person name="Jeske O."/>
            <person name="Meyerdierks A."/>
            <person name="Storesund J.E."/>
            <person name="Kallscheuer N."/>
            <person name="Luecker S."/>
            <person name="Lage O.M."/>
            <person name="Pohl T."/>
            <person name="Merkel B.J."/>
            <person name="Hornburger P."/>
            <person name="Mueller R.-W."/>
            <person name="Bruemmer F."/>
            <person name="Labrenz M."/>
            <person name="Spormann A.M."/>
            <person name="Op den Camp H."/>
            <person name="Overmann J."/>
            <person name="Amann R."/>
            <person name="Jetten M.S.M."/>
            <person name="Mascher T."/>
            <person name="Medema M.H."/>
            <person name="Devos D.P."/>
            <person name="Kaster A.-K."/>
            <person name="Ovreas L."/>
            <person name="Rohde M."/>
            <person name="Galperin M.Y."/>
            <person name="Jogler C."/>
        </authorList>
    </citation>
    <scope>NUCLEOTIDE SEQUENCE [LARGE SCALE GENOMIC DNA]</scope>
    <source>
        <strain evidence="1 2">Pla133</strain>
    </source>
</reference>
<accession>A0A518BS78</accession>
<evidence type="ECO:0000313" key="1">
    <source>
        <dbReference type="EMBL" id="QDU69827.1"/>
    </source>
</evidence>
<dbReference type="NCBIfam" id="NF038353">
    <property type="entry name" value="FxLYD_dom"/>
    <property type="match status" value="1"/>
</dbReference>
<protein>
    <submittedName>
        <fullName evidence="1">Uncharacterized protein</fullName>
    </submittedName>
</protein>
<proteinExistence type="predicted"/>
<organism evidence="1 2">
    <name type="scientific">Engelhardtia mirabilis</name>
    <dbReference type="NCBI Taxonomy" id="2528011"/>
    <lineage>
        <taxon>Bacteria</taxon>
        <taxon>Pseudomonadati</taxon>
        <taxon>Planctomycetota</taxon>
        <taxon>Planctomycetia</taxon>
        <taxon>Planctomycetia incertae sedis</taxon>
        <taxon>Engelhardtia</taxon>
    </lineage>
</organism>
<dbReference type="KEGG" id="pbap:Pla133_49490"/>
<dbReference type="Proteomes" id="UP000316921">
    <property type="component" value="Chromosome"/>
</dbReference>